<dbReference type="EMBL" id="LT629755">
    <property type="protein sequence ID" value="SDS84733.1"/>
    <property type="molecule type" value="Genomic_DNA"/>
</dbReference>
<dbReference type="EMBL" id="SODL02000001">
    <property type="protein sequence ID" value="MCP2365947.1"/>
    <property type="molecule type" value="Genomic_DNA"/>
</dbReference>
<gene>
    <name evidence="3" type="ORF">BCL57_000089</name>
    <name evidence="4" type="ORF">SAMN04489721_2021</name>
</gene>
<protein>
    <recommendedName>
        <fullName evidence="2">ThuA-like domain-containing protein</fullName>
    </recommendedName>
</protein>
<evidence type="ECO:0000313" key="6">
    <source>
        <dbReference type="Proteomes" id="UP000893823"/>
    </source>
</evidence>
<feature type="domain" description="ThuA-like" evidence="2">
    <location>
        <begin position="18"/>
        <end position="218"/>
    </location>
</feature>
<dbReference type="RefSeq" id="WP_092671737.1">
    <property type="nucleotide sequence ID" value="NZ_BMDN01000001.1"/>
</dbReference>
<organism evidence="4 5">
    <name type="scientific">Agromyces flavus</name>
    <dbReference type="NCBI Taxonomy" id="589382"/>
    <lineage>
        <taxon>Bacteria</taxon>
        <taxon>Bacillati</taxon>
        <taxon>Actinomycetota</taxon>
        <taxon>Actinomycetes</taxon>
        <taxon>Micrococcales</taxon>
        <taxon>Microbacteriaceae</taxon>
        <taxon>Agromyces</taxon>
    </lineage>
</organism>
<dbReference type="AlphaFoldDB" id="A0A1H1VJ11"/>
<dbReference type="SUPFAM" id="SSF52317">
    <property type="entry name" value="Class I glutamine amidotransferase-like"/>
    <property type="match status" value="1"/>
</dbReference>
<dbReference type="Proteomes" id="UP000199482">
    <property type="component" value="Chromosome I"/>
</dbReference>
<dbReference type="InterPro" id="IPR029010">
    <property type="entry name" value="ThuA-like"/>
</dbReference>
<name>A0A1H1VJ11_9MICO</name>
<reference evidence="4" key="2">
    <citation type="submission" date="2016-10" db="EMBL/GenBank/DDBJ databases">
        <authorList>
            <person name="de Groot N.N."/>
        </authorList>
    </citation>
    <scope>NUCLEOTIDE SEQUENCE [LARGE SCALE GENOMIC DNA]</scope>
    <source>
        <strain evidence="4">CPCC 202695</strain>
    </source>
</reference>
<evidence type="ECO:0000313" key="3">
    <source>
        <dbReference type="EMBL" id="MCP2365947.1"/>
    </source>
</evidence>
<evidence type="ECO:0000313" key="5">
    <source>
        <dbReference type="Proteomes" id="UP000199482"/>
    </source>
</evidence>
<dbReference type="Pfam" id="PF06283">
    <property type="entry name" value="ThuA"/>
    <property type="match status" value="1"/>
</dbReference>
<reference evidence="5" key="1">
    <citation type="submission" date="2016-10" db="EMBL/GenBank/DDBJ databases">
        <authorList>
            <person name="Varghese N."/>
            <person name="Submissions S."/>
        </authorList>
    </citation>
    <scope>NUCLEOTIDE SEQUENCE [LARGE SCALE GENOMIC DNA]</scope>
    <source>
        <strain evidence="5">CPCC 202695</strain>
    </source>
</reference>
<accession>A0A1H1VJ11</accession>
<feature type="region of interest" description="Disordered" evidence="1">
    <location>
        <begin position="227"/>
        <end position="252"/>
    </location>
</feature>
<keyword evidence="6" id="KW-1185">Reference proteome</keyword>
<proteinExistence type="predicted"/>
<dbReference type="Proteomes" id="UP000893823">
    <property type="component" value="Unassembled WGS sequence"/>
</dbReference>
<dbReference type="InterPro" id="IPR029062">
    <property type="entry name" value="Class_I_gatase-like"/>
</dbReference>
<evidence type="ECO:0000256" key="1">
    <source>
        <dbReference type="SAM" id="MobiDB-lite"/>
    </source>
</evidence>
<dbReference type="Gene3D" id="3.40.50.880">
    <property type="match status" value="1"/>
</dbReference>
<evidence type="ECO:0000259" key="2">
    <source>
        <dbReference type="Pfam" id="PF06283"/>
    </source>
</evidence>
<dbReference type="STRING" id="589382.SAMN04489721_2021"/>
<reference evidence="3" key="3">
    <citation type="submission" date="2022-06" db="EMBL/GenBank/DDBJ databases">
        <title>Genomic Encyclopedia of Type Strains, Phase III (KMG-III): the genomes of soil and plant-associated and newly described type strains.</title>
        <authorList>
            <person name="Whitman W."/>
        </authorList>
    </citation>
    <scope>NUCLEOTIDE SEQUENCE</scope>
    <source>
        <strain evidence="3">CPCC 202695</strain>
    </source>
</reference>
<feature type="compositionally biased region" description="Gly residues" evidence="1">
    <location>
        <begin position="229"/>
        <end position="244"/>
    </location>
</feature>
<sequence length="252" mass="26760">MRAIILSGAGRYDDPWHPYPETSARLAELARNAGFEVEVREDVDDALATLDDDVTLLVVNAGDPDGPIPDGGDDGADDLVDPAALDAALERGIGILAMHAAASSLRDYGAFDRALGARWEPDESWHSPLGDALVHLVGNHPVREGIDDFTVEDERYADLHQYEVIEPIAEHVEGGIRHPLVWGRELGRSRLVYDALGHDTRSYDSAEHRALISQALAWLSQVPAPSAGDFGGDTGDGGEGGGAGDVADGRAG</sequence>
<evidence type="ECO:0000313" key="4">
    <source>
        <dbReference type="EMBL" id="SDS84733.1"/>
    </source>
</evidence>
<dbReference type="OrthoDB" id="3350268at2"/>